<evidence type="ECO:0000256" key="1">
    <source>
        <dbReference type="SAM" id="MobiDB-lite"/>
    </source>
</evidence>
<feature type="region of interest" description="Disordered" evidence="1">
    <location>
        <begin position="24"/>
        <end position="104"/>
    </location>
</feature>
<proteinExistence type="predicted"/>
<dbReference type="EMBL" id="SNRW01040498">
    <property type="protein sequence ID" value="KAA6343543.1"/>
    <property type="molecule type" value="Genomic_DNA"/>
</dbReference>
<accession>A0A5J4SE19</accession>
<name>A0A5J4SE19_9EUKA</name>
<evidence type="ECO:0000313" key="2">
    <source>
        <dbReference type="EMBL" id="KAA6343543.1"/>
    </source>
</evidence>
<comment type="caution">
    <text evidence="2">The sequence shown here is derived from an EMBL/GenBank/DDBJ whole genome shotgun (WGS) entry which is preliminary data.</text>
</comment>
<organism evidence="2 3">
    <name type="scientific">Streblomastix strix</name>
    <dbReference type="NCBI Taxonomy" id="222440"/>
    <lineage>
        <taxon>Eukaryota</taxon>
        <taxon>Metamonada</taxon>
        <taxon>Preaxostyla</taxon>
        <taxon>Oxymonadida</taxon>
        <taxon>Streblomastigidae</taxon>
        <taxon>Streblomastix</taxon>
    </lineage>
</organism>
<feature type="compositionally biased region" description="Low complexity" evidence="1">
    <location>
        <begin position="35"/>
        <end position="47"/>
    </location>
</feature>
<protein>
    <submittedName>
        <fullName evidence="2">Uncharacterized protein</fullName>
    </submittedName>
</protein>
<dbReference type="OrthoDB" id="1931567at2759"/>
<feature type="compositionally biased region" description="Acidic residues" evidence="1">
    <location>
        <begin position="76"/>
        <end position="95"/>
    </location>
</feature>
<dbReference type="AlphaFoldDB" id="A0A5J4SE19"/>
<sequence length="181" mass="21898">MYIKADDPDLPAFYFDPIINPIPLPKQLKSKKETNTNNVNNFFNTDNQYKKPLIEEIEDQSQNEGINKQNKKWSMLEEELKDDKEEGEEQDDESEEEKKKKRKRQLIEKKRRLKQIKEQKQYEQDLILFQELLQPHYIFPQLTPDGCEVDIVQKSLDSQNRLLKKREKEFRNNEDEQRIEI</sequence>
<gene>
    <name evidence="2" type="ORF">EZS28_052303</name>
</gene>
<reference evidence="2 3" key="1">
    <citation type="submission" date="2019-03" db="EMBL/GenBank/DDBJ databases">
        <title>Single cell metagenomics reveals metabolic interactions within the superorganism composed of flagellate Streblomastix strix and complex community of Bacteroidetes bacteria on its surface.</title>
        <authorList>
            <person name="Treitli S.C."/>
            <person name="Kolisko M."/>
            <person name="Husnik F."/>
            <person name="Keeling P."/>
            <person name="Hampl V."/>
        </authorList>
    </citation>
    <scope>NUCLEOTIDE SEQUENCE [LARGE SCALE GENOMIC DNA]</scope>
    <source>
        <strain evidence="2">ST1C</strain>
    </source>
</reference>
<feature type="non-terminal residue" evidence="2">
    <location>
        <position position="181"/>
    </location>
</feature>
<evidence type="ECO:0000313" key="3">
    <source>
        <dbReference type="Proteomes" id="UP000324800"/>
    </source>
</evidence>
<dbReference type="Proteomes" id="UP000324800">
    <property type="component" value="Unassembled WGS sequence"/>
</dbReference>